<gene>
    <name evidence="2" type="ORF">METZ01_LOCUS514303</name>
</gene>
<dbReference type="AlphaFoldDB" id="A0A383EXS5"/>
<evidence type="ECO:0000256" key="1">
    <source>
        <dbReference type="SAM" id="Phobius"/>
    </source>
</evidence>
<proteinExistence type="predicted"/>
<name>A0A383EXS5_9ZZZZ</name>
<evidence type="ECO:0000313" key="2">
    <source>
        <dbReference type="EMBL" id="SVE61449.1"/>
    </source>
</evidence>
<feature type="non-terminal residue" evidence="2">
    <location>
        <position position="150"/>
    </location>
</feature>
<keyword evidence="1" id="KW-0472">Membrane</keyword>
<protein>
    <submittedName>
        <fullName evidence="2">Uncharacterized protein</fullName>
    </submittedName>
</protein>
<dbReference type="EMBL" id="UINC01229654">
    <property type="protein sequence ID" value="SVE61449.1"/>
    <property type="molecule type" value="Genomic_DNA"/>
</dbReference>
<accession>A0A383EXS5</accession>
<organism evidence="2">
    <name type="scientific">marine metagenome</name>
    <dbReference type="NCBI Taxonomy" id="408172"/>
    <lineage>
        <taxon>unclassified sequences</taxon>
        <taxon>metagenomes</taxon>
        <taxon>ecological metagenomes</taxon>
    </lineage>
</organism>
<feature type="non-terminal residue" evidence="2">
    <location>
        <position position="1"/>
    </location>
</feature>
<keyword evidence="1" id="KW-1133">Transmembrane helix</keyword>
<keyword evidence="1" id="KW-0812">Transmembrane</keyword>
<reference evidence="2" key="1">
    <citation type="submission" date="2018-05" db="EMBL/GenBank/DDBJ databases">
        <authorList>
            <person name="Lanie J.A."/>
            <person name="Ng W.-L."/>
            <person name="Kazmierczak K.M."/>
            <person name="Andrzejewski T.M."/>
            <person name="Davidsen T.M."/>
            <person name="Wayne K.J."/>
            <person name="Tettelin H."/>
            <person name="Glass J.I."/>
            <person name="Rusch D."/>
            <person name="Podicherti R."/>
            <person name="Tsui H.-C.T."/>
            <person name="Winkler M.E."/>
        </authorList>
    </citation>
    <scope>NUCLEOTIDE SEQUENCE</scope>
</reference>
<feature type="transmembrane region" description="Helical" evidence="1">
    <location>
        <begin position="128"/>
        <end position="148"/>
    </location>
</feature>
<sequence length="150" mass="17067">VFSNKMAIPKCLGTVIILLLLGSYAHYHGTIEDQKAVSYIHNCVNSPDQCLNEPLVIRIRTKVWMANIATADVKFGKDYHTEQSISVIGIRGRQQAGRIIDLLGHFDERRNFVAARQREDDWVQTIKYIASLLGLGLCLWLFVTRYSLTM</sequence>